<accession>A0A244CQU4</accession>
<evidence type="ECO:0000313" key="3">
    <source>
        <dbReference type="Proteomes" id="UP000194841"/>
    </source>
</evidence>
<evidence type="ECO:0000259" key="1">
    <source>
        <dbReference type="Pfam" id="PF18864"/>
    </source>
</evidence>
<sequence length="304" mass="33576">MILADEIIEILSSPDGVLSEALIKTKVLLHKIGQKELVHWVNKELNGYGDDDTLPDYRIVDAQVLVNASNMAYQVSSHPIPLGHLDEDYRTSLERGKMPHSLAVIEEFASAKEGSLESLIPMEAYGLLGKGLANHYKIQKAWSEIQITSVANILMQVRSRLLDFILELSSEFSDVNSPEEVKEKASHFDAENLFNHTIFGDNTTILVGTENTQKVKNTVAKNDFEALKQELINHGVTDTDIAALKSAIESDSQVVNPEKNKFGPNVKGWLQTMLSKAVDASWQIELGVASSLLATALNNYYGLV</sequence>
<evidence type="ECO:0000313" key="2">
    <source>
        <dbReference type="EMBL" id="OUL57991.1"/>
    </source>
</evidence>
<dbReference type="EMBL" id="MWPV01000002">
    <property type="protein sequence ID" value="OUL57991.1"/>
    <property type="molecule type" value="Genomic_DNA"/>
</dbReference>
<comment type="caution">
    <text evidence="2">The sequence shown here is derived from an EMBL/GenBank/DDBJ whole genome shotgun (WGS) entry which is preliminary data.</text>
</comment>
<name>A0A244CQU4_PSEDV</name>
<reference evidence="2 3" key="1">
    <citation type="submission" date="2017-02" db="EMBL/GenBank/DDBJ databases">
        <title>Pseudoalteromonas ulvae TC14 Genome.</title>
        <authorList>
            <person name="Molmeret M."/>
        </authorList>
    </citation>
    <scope>NUCLEOTIDE SEQUENCE [LARGE SCALE GENOMIC DNA]</scope>
    <source>
        <strain evidence="2">TC14</strain>
    </source>
</reference>
<dbReference type="OrthoDB" id="766804at2"/>
<dbReference type="RefSeq" id="WP_086743297.1">
    <property type="nucleotide sequence ID" value="NZ_MWPV01000002.1"/>
</dbReference>
<keyword evidence="3" id="KW-1185">Reference proteome</keyword>
<gene>
    <name evidence="2" type="ORF">B1199_06415</name>
</gene>
<dbReference type="Proteomes" id="UP000194841">
    <property type="component" value="Unassembled WGS sequence"/>
</dbReference>
<feature type="domain" description="AbiTii" evidence="1">
    <location>
        <begin position="3"/>
        <end position="185"/>
    </location>
</feature>
<protein>
    <submittedName>
        <fullName evidence="2">Response regulator receiver protein</fullName>
    </submittedName>
</protein>
<dbReference type="Pfam" id="PF18864">
    <property type="entry name" value="AbiTii"/>
    <property type="match status" value="1"/>
</dbReference>
<dbReference type="InterPro" id="IPR041304">
    <property type="entry name" value="AbiTii"/>
</dbReference>
<organism evidence="2 3">
    <name type="scientific">Pseudoalteromonas ulvae</name>
    <dbReference type="NCBI Taxonomy" id="107327"/>
    <lineage>
        <taxon>Bacteria</taxon>
        <taxon>Pseudomonadati</taxon>
        <taxon>Pseudomonadota</taxon>
        <taxon>Gammaproteobacteria</taxon>
        <taxon>Alteromonadales</taxon>
        <taxon>Pseudoalteromonadaceae</taxon>
        <taxon>Pseudoalteromonas</taxon>
    </lineage>
</organism>
<proteinExistence type="predicted"/>
<dbReference type="AlphaFoldDB" id="A0A244CQU4"/>